<evidence type="ECO:0000313" key="3">
    <source>
        <dbReference type="EMBL" id="OAH57902.1"/>
    </source>
</evidence>
<dbReference type="Proteomes" id="UP000077271">
    <property type="component" value="Unassembled WGS sequence"/>
</dbReference>
<dbReference type="AlphaFoldDB" id="A0A177KX21"/>
<comment type="caution">
    <text evidence="3">The sequence shown here is derived from an EMBL/GenBank/DDBJ whole genome shotgun (WGS) entry which is preliminary data.</text>
</comment>
<gene>
    <name evidence="3" type="ORF">AWH48_02525</name>
</gene>
<dbReference type="GO" id="GO:0003677">
    <property type="term" value="F:DNA binding"/>
    <property type="evidence" value="ECO:0007669"/>
    <property type="project" value="UniProtKB-KW"/>
</dbReference>
<protein>
    <submittedName>
        <fullName evidence="3">Uncharacterized protein</fullName>
    </submittedName>
</protein>
<feature type="transmembrane region" description="Helical" evidence="2">
    <location>
        <begin position="49"/>
        <end position="71"/>
    </location>
</feature>
<dbReference type="SUPFAM" id="SSF47823">
    <property type="entry name" value="lambda integrase-like, N-terminal domain"/>
    <property type="match status" value="1"/>
</dbReference>
<dbReference type="InterPro" id="IPR010998">
    <property type="entry name" value="Integrase_recombinase_N"/>
</dbReference>
<keyword evidence="2" id="KW-0472">Membrane</keyword>
<evidence type="ECO:0000256" key="1">
    <source>
        <dbReference type="ARBA" id="ARBA00023125"/>
    </source>
</evidence>
<proteinExistence type="predicted"/>
<keyword evidence="1" id="KW-0238">DNA-binding</keyword>
<evidence type="ECO:0000256" key="2">
    <source>
        <dbReference type="SAM" id="Phobius"/>
    </source>
</evidence>
<keyword evidence="2" id="KW-0812">Transmembrane</keyword>
<dbReference type="EMBL" id="LQWZ01000012">
    <property type="protein sequence ID" value="OAH57902.1"/>
    <property type="molecule type" value="Genomic_DNA"/>
</dbReference>
<keyword evidence="2" id="KW-1133">Transmembrane helix</keyword>
<name>A0A177KX21_9BACI</name>
<reference evidence="3 4" key="1">
    <citation type="submission" date="2016-01" db="EMBL/GenBank/DDBJ databases">
        <title>Investigation of taxonomic status of Bacillus aminovorans.</title>
        <authorList>
            <person name="Verma A."/>
            <person name="Pal Y."/>
            <person name="Krishnamurthi S."/>
        </authorList>
    </citation>
    <scope>NUCLEOTIDE SEQUENCE [LARGE SCALE GENOMIC DNA]</scope>
    <source>
        <strain evidence="3 4">DSM 4337</strain>
    </source>
</reference>
<feature type="transmembrane region" description="Helical" evidence="2">
    <location>
        <begin position="77"/>
        <end position="98"/>
    </location>
</feature>
<sequence length="104" mass="12140">MQQQMDEVKKLIENSVSENTKKAYRNDWTQFEEWCVRHKMEVSLINKKVRVIIGLISCLILFIFGVYRLIVVYPNGLFVPVIFIIVGYIGFISGIIELKKIKDS</sequence>
<organism evidence="3 4">
    <name type="scientific">Domibacillus aminovorans</name>
    <dbReference type="NCBI Taxonomy" id="29332"/>
    <lineage>
        <taxon>Bacteria</taxon>
        <taxon>Bacillati</taxon>
        <taxon>Bacillota</taxon>
        <taxon>Bacilli</taxon>
        <taxon>Bacillales</taxon>
        <taxon>Bacillaceae</taxon>
        <taxon>Domibacillus</taxon>
    </lineage>
</organism>
<evidence type="ECO:0000313" key="4">
    <source>
        <dbReference type="Proteomes" id="UP000077271"/>
    </source>
</evidence>
<accession>A0A177KX21</accession>
<dbReference type="Gene3D" id="1.10.150.130">
    <property type="match status" value="1"/>
</dbReference>